<sequence length="336" mass="35992">MDLMSILSALNNSHGPAGDEAGVRDTLRSLVEPLADEVRVDALGNLIVHRKGDGPKVMLCAHMDSIGFIITHIEKEGFLRFGRLGGLHAPDLCATPVRFANGVWGVVCVPEDADPKELKLEQLCIDVGADSEEEVRAMGLDLGDTAVYNTTPFTAGKRILSPYLDNRISCVVLLQVLEALKGQPVHNDFYAVFSVQEELGLRGARTAAYAIEPDYALALDVTIADDEPGTKHSATSRLGKGAAIKVMDHSVICHPQVVSKLRELAKEGDIPAQTDIIRAGGTDAGAIHQSRGGVLTGGISVPCRYTHTPLEMVDERDVEACVRLATAFVQAELPTL</sequence>
<dbReference type="SUPFAM" id="SSF101821">
    <property type="entry name" value="Aminopeptidase/glucanase lid domain"/>
    <property type="match status" value="1"/>
</dbReference>
<feature type="active site" description="Proton acceptor" evidence="7">
    <location>
        <position position="197"/>
    </location>
</feature>
<feature type="binding site" evidence="8">
    <location>
        <position position="307"/>
    </location>
    <ligand>
        <name>Zn(2+)</name>
        <dbReference type="ChEBI" id="CHEBI:29105"/>
        <label>2</label>
    </ligand>
</feature>
<dbReference type="PIRSF" id="PIRSF001123">
    <property type="entry name" value="PepA_GA"/>
    <property type="match status" value="1"/>
</dbReference>
<feature type="binding site" evidence="8">
    <location>
        <position position="62"/>
    </location>
    <ligand>
        <name>Zn(2+)</name>
        <dbReference type="ChEBI" id="CHEBI:29105"/>
        <label>1</label>
    </ligand>
</feature>
<evidence type="ECO:0000256" key="7">
    <source>
        <dbReference type="PIRSR" id="PIRSR001123-1"/>
    </source>
</evidence>
<feature type="binding site" evidence="8">
    <location>
        <position position="165"/>
    </location>
    <ligand>
        <name>Zn(2+)</name>
        <dbReference type="ChEBI" id="CHEBI:29105"/>
        <label>2</label>
    </ligand>
</feature>
<dbReference type="GO" id="GO:0046872">
    <property type="term" value="F:metal ion binding"/>
    <property type="evidence" value="ECO:0007669"/>
    <property type="project" value="UniProtKB-UniRule"/>
</dbReference>
<feature type="binding site" evidence="8">
    <location>
        <position position="165"/>
    </location>
    <ligand>
        <name>Zn(2+)</name>
        <dbReference type="ChEBI" id="CHEBI:29105"/>
        <label>1</label>
    </ligand>
</feature>
<proteinExistence type="inferred from homology"/>
<accession>A0A9D1YA55</accession>
<dbReference type="GO" id="GO:0004177">
    <property type="term" value="F:aminopeptidase activity"/>
    <property type="evidence" value="ECO:0007669"/>
    <property type="project" value="UniProtKB-UniRule"/>
</dbReference>
<dbReference type="GO" id="GO:0006508">
    <property type="term" value="P:proteolysis"/>
    <property type="evidence" value="ECO:0007669"/>
    <property type="project" value="UniProtKB-KW"/>
</dbReference>
<comment type="similarity">
    <text evidence="1 6">Belongs to the peptidase M42 family.</text>
</comment>
<name>A0A9D1YA55_9FIRM</name>
<organism evidence="9 10">
    <name type="scientific">Candidatus Flavonifractor merdigallinarum</name>
    <dbReference type="NCBI Taxonomy" id="2838589"/>
    <lineage>
        <taxon>Bacteria</taxon>
        <taxon>Bacillati</taxon>
        <taxon>Bacillota</taxon>
        <taxon>Clostridia</taxon>
        <taxon>Eubacteriales</taxon>
        <taxon>Oscillospiraceae</taxon>
        <taxon>Flavonifractor</taxon>
    </lineage>
</organism>
<evidence type="ECO:0000256" key="8">
    <source>
        <dbReference type="PIRSR" id="PIRSR001123-2"/>
    </source>
</evidence>
<feature type="binding site" evidence="8">
    <location>
        <position position="220"/>
    </location>
    <ligand>
        <name>Zn(2+)</name>
        <dbReference type="ChEBI" id="CHEBI:29105"/>
        <label>1</label>
    </ligand>
</feature>
<dbReference type="CDD" id="cd05656">
    <property type="entry name" value="M42_Frv"/>
    <property type="match status" value="1"/>
</dbReference>
<evidence type="ECO:0000256" key="1">
    <source>
        <dbReference type="ARBA" id="ARBA00006272"/>
    </source>
</evidence>
<dbReference type="InterPro" id="IPR023367">
    <property type="entry name" value="Peptidase_M42_dom2"/>
</dbReference>
<evidence type="ECO:0000256" key="5">
    <source>
        <dbReference type="ARBA" id="ARBA00022801"/>
    </source>
</evidence>
<reference evidence="9" key="1">
    <citation type="journal article" date="2021" name="PeerJ">
        <title>Extensive microbial diversity within the chicken gut microbiome revealed by metagenomics and culture.</title>
        <authorList>
            <person name="Gilroy R."/>
            <person name="Ravi A."/>
            <person name="Getino M."/>
            <person name="Pursley I."/>
            <person name="Horton D.L."/>
            <person name="Alikhan N.F."/>
            <person name="Baker D."/>
            <person name="Gharbi K."/>
            <person name="Hall N."/>
            <person name="Watson M."/>
            <person name="Adriaenssens E.M."/>
            <person name="Foster-Nyarko E."/>
            <person name="Jarju S."/>
            <person name="Secka A."/>
            <person name="Antonio M."/>
            <person name="Oren A."/>
            <person name="Chaudhuri R.R."/>
            <person name="La Ragione R."/>
            <person name="Hildebrand F."/>
            <person name="Pallen M.J."/>
        </authorList>
    </citation>
    <scope>NUCLEOTIDE SEQUENCE</scope>
    <source>
        <strain evidence="9">ChiBcec16_6824</strain>
    </source>
</reference>
<evidence type="ECO:0000256" key="4">
    <source>
        <dbReference type="ARBA" id="ARBA00022723"/>
    </source>
</evidence>
<dbReference type="PANTHER" id="PTHR32481">
    <property type="entry name" value="AMINOPEPTIDASE"/>
    <property type="match status" value="1"/>
</dbReference>
<dbReference type="Pfam" id="PF05343">
    <property type="entry name" value="Peptidase_M42"/>
    <property type="match status" value="1"/>
</dbReference>
<dbReference type="Proteomes" id="UP000823868">
    <property type="component" value="Unassembled WGS sequence"/>
</dbReference>
<protein>
    <submittedName>
        <fullName evidence="9">M42 family metallopeptidase</fullName>
    </submittedName>
</protein>
<dbReference type="SUPFAM" id="SSF53187">
    <property type="entry name" value="Zn-dependent exopeptidases"/>
    <property type="match status" value="1"/>
</dbReference>
<evidence type="ECO:0000313" key="9">
    <source>
        <dbReference type="EMBL" id="HIY22313.1"/>
    </source>
</evidence>
<dbReference type="Gene3D" id="2.40.30.40">
    <property type="entry name" value="Peptidase M42, domain 2"/>
    <property type="match status" value="1"/>
</dbReference>
<evidence type="ECO:0000256" key="2">
    <source>
        <dbReference type="ARBA" id="ARBA00022438"/>
    </source>
</evidence>
<dbReference type="Gene3D" id="3.40.630.10">
    <property type="entry name" value="Zn peptidases"/>
    <property type="match status" value="1"/>
</dbReference>
<keyword evidence="5" id="KW-0378">Hydrolase</keyword>
<keyword evidence="3" id="KW-0645">Protease</keyword>
<reference evidence="9" key="2">
    <citation type="submission" date="2021-04" db="EMBL/GenBank/DDBJ databases">
        <authorList>
            <person name="Gilroy R."/>
        </authorList>
    </citation>
    <scope>NUCLEOTIDE SEQUENCE</scope>
    <source>
        <strain evidence="9">ChiBcec16_6824</strain>
    </source>
</reference>
<dbReference type="InterPro" id="IPR008007">
    <property type="entry name" value="Peptidase_M42"/>
</dbReference>
<keyword evidence="4 8" id="KW-0479">Metal-binding</keyword>
<evidence type="ECO:0000313" key="10">
    <source>
        <dbReference type="Proteomes" id="UP000823868"/>
    </source>
</evidence>
<comment type="cofactor">
    <cofactor evidence="8">
        <name>a divalent metal cation</name>
        <dbReference type="ChEBI" id="CHEBI:60240"/>
    </cofactor>
    <text evidence="8">Binds 2 divalent metal cations per subunit.</text>
</comment>
<evidence type="ECO:0000256" key="6">
    <source>
        <dbReference type="PIRNR" id="PIRNR001123"/>
    </source>
</evidence>
<dbReference type="PANTHER" id="PTHR32481:SF0">
    <property type="entry name" value="AMINOPEPTIDASE YPDE-RELATED"/>
    <property type="match status" value="1"/>
</dbReference>
<dbReference type="EMBL" id="DXDX01000189">
    <property type="protein sequence ID" value="HIY22313.1"/>
    <property type="molecule type" value="Genomic_DNA"/>
</dbReference>
<comment type="caution">
    <text evidence="9">The sequence shown here is derived from an EMBL/GenBank/DDBJ whole genome shotgun (WGS) entry which is preliminary data.</text>
</comment>
<gene>
    <name evidence="9" type="ORF">H9841_10505</name>
</gene>
<dbReference type="AlphaFoldDB" id="A0A9D1YA55"/>
<evidence type="ECO:0000256" key="3">
    <source>
        <dbReference type="ARBA" id="ARBA00022670"/>
    </source>
</evidence>
<feature type="binding site" evidence="8">
    <location>
        <position position="198"/>
    </location>
    <ligand>
        <name>Zn(2+)</name>
        <dbReference type="ChEBI" id="CHEBI:29105"/>
        <label>2</label>
    </ligand>
</feature>
<dbReference type="InterPro" id="IPR051464">
    <property type="entry name" value="Peptidase_M42_aminopept"/>
</dbReference>
<keyword evidence="2" id="KW-0031">Aminopeptidase</keyword>